<reference evidence="3" key="1">
    <citation type="submission" date="2022-11" db="UniProtKB">
        <authorList>
            <consortium name="WormBaseParasite"/>
        </authorList>
    </citation>
    <scope>IDENTIFICATION</scope>
</reference>
<name>A0A914UUF3_9BILA</name>
<sequence length="164" mass="17273">MLKDKISLTDWQATDQSLSEQIARESYLQFLREKEEQMKERNVPCHSGSLLKPKSPSRTKDPPSPAASSSVSGSSAVADAAPSCSSDTHRTDPDATATASASGGAPGETCSLMDGLPASAFGLTDWGDESDMLAQVLAMSQAEYLETLKANKSKDDQQPGSSSS</sequence>
<feature type="compositionally biased region" description="Low complexity" evidence="1">
    <location>
        <begin position="94"/>
        <end position="103"/>
    </location>
</feature>
<dbReference type="Proteomes" id="UP000887566">
    <property type="component" value="Unplaced"/>
</dbReference>
<keyword evidence="2" id="KW-1185">Reference proteome</keyword>
<dbReference type="WBParaSite" id="PSAMB.scaffold12471size2750.g34891.t1">
    <property type="protein sequence ID" value="PSAMB.scaffold12471size2750.g34891.t1"/>
    <property type="gene ID" value="PSAMB.scaffold12471size2750.g34891"/>
</dbReference>
<feature type="compositionally biased region" description="Low complexity" evidence="1">
    <location>
        <begin position="66"/>
        <end position="83"/>
    </location>
</feature>
<organism evidence="2 3">
    <name type="scientific">Plectus sambesii</name>
    <dbReference type="NCBI Taxonomy" id="2011161"/>
    <lineage>
        <taxon>Eukaryota</taxon>
        <taxon>Metazoa</taxon>
        <taxon>Ecdysozoa</taxon>
        <taxon>Nematoda</taxon>
        <taxon>Chromadorea</taxon>
        <taxon>Plectida</taxon>
        <taxon>Plectina</taxon>
        <taxon>Plectoidea</taxon>
        <taxon>Plectidae</taxon>
        <taxon>Plectus</taxon>
    </lineage>
</organism>
<evidence type="ECO:0000313" key="2">
    <source>
        <dbReference type="Proteomes" id="UP000887566"/>
    </source>
</evidence>
<evidence type="ECO:0000313" key="3">
    <source>
        <dbReference type="WBParaSite" id="PSAMB.scaffold12471size2750.g34891.t1"/>
    </source>
</evidence>
<protein>
    <submittedName>
        <fullName evidence="3">Uncharacterized protein</fullName>
    </submittedName>
</protein>
<accession>A0A914UUF3</accession>
<evidence type="ECO:0000256" key="1">
    <source>
        <dbReference type="SAM" id="MobiDB-lite"/>
    </source>
</evidence>
<dbReference type="AlphaFoldDB" id="A0A914UUF3"/>
<proteinExistence type="predicted"/>
<feature type="region of interest" description="Disordered" evidence="1">
    <location>
        <begin position="37"/>
        <end position="125"/>
    </location>
</feature>